<dbReference type="SUPFAM" id="SSF103473">
    <property type="entry name" value="MFS general substrate transporter"/>
    <property type="match status" value="1"/>
</dbReference>
<evidence type="ECO:0000259" key="7">
    <source>
        <dbReference type="PROSITE" id="PS50850"/>
    </source>
</evidence>
<dbReference type="PANTHER" id="PTHR23528:SF1">
    <property type="entry name" value="MAJOR FACILITATOR SUPERFAMILY (MFS) PROFILE DOMAIN-CONTAINING PROTEIN"/>
    <property type="match status" value="1"/>
</dbReference>
<reference evidence="8 9" key="1">
    <citation type="submission" date="2023-07" db="EMBL/GenBank/DDBJ databases">
        <title>Genomic Encyclopedia of Type Strains, Phase IV (KMG-IV): sequencing the most valuable type-strain genomes for metagenomic binning, comparative biology and taxonomic classification.</title>
        <authorList>
            <person name="Goeker M."/>
        </authorList>
    </citation>
    <scope>NUCLEOTIDE SEQUENCE [LARGE SCALE GENOMIC DNA]</scope>
    <source>
        <strain evidence="8 9">DSM 25924</strain>
    </source>
</reference>
<evidence type="ECO:0000313" key="9">
    <source>
        <dbReference type="Proteomes" id="UP001229209"/>
    </source>
</evidence>
<dbReference type="PROSITE" id="PS50850">
    <property type="entry name" value="MFS"/>
    <property type="match status" value="1"/>
</dbReference>
<dbReference type="InterPro" id="IPR020846">
    <property type="entry name" value="MFS_dom"/>
</dbReference>
<keyword evidence="9" id="KW-1185">Reference proteome</keyword>
<proteinExistence type="predicted"/>
<evidence type="ECO:0000256" key="4">
    <source>
        <dbReference type="ARBA" id="ARBA00022989"/>
    </source>
</evidence>
<keyword evidence="2" id="KW-0813">Transport</keyword>
<feature type="transmembrane region" description="Helical" evidence="6">
    <location>
        <begin position="99"/>
        <end position="123"/>
    </location>
</feature>
<keyword evidence="4 6" id="KW-1133">Transmembrane helix</keyword>
<dbReference type="Pfam" id="PF07690">
    <property type="entry name" value="MFS_1"/>
    <property type="match status" value="2"/>
</dbReference>
<dbReference type="Proteomes" id="UP001229209">
    <property type="component" value="Unassembled WGS sequence"/>
</dbReference>
<evidence type="ECO:0000256" key="6">
    <source>
        <dbReference type="SAM" id="Phobius"/>
    </source>
</evidence>
<comment type="subcellular location">
    <subcellularLocation>
        <location evidence="1">Cell membrane</location>
        <topology evidence="1">Multi-pass membrane protein</topology>
    </subcellularLocation>
</comment>
<evidence type="ECO:0000256" key="5">
    <source>
        <dbReference type="ARBA" id="ARBA00023136"/>
    </source>
</evidence>
<keyword evidence="5 6" id="KW-0472">Membrane</keyword>
<feature type="transmembrane region" description="Helical" evidence="6">
    <location>
        <begin position="243"/>
        <end position="261"/>
    </location>
</feature>
<feature type="transmembrane region" description="Helical" evidence="6">
    <location>
        <begin position="293"/>
        <end position="318"/>
    </location>
</feature>
<feature type="transmembrane region" description="Helical" evidence="6">
    <location>
        <begin position="160"/>
        <end position="181"/>
    </location>
</feature>
<protein>
    <submittedName>
        <fullName evidence="8">MFS family permease</fullName>
    </submittedName>
</protein>
<name>A0ABT9LTA3_9BACL</name>
<evidence type="ECO:0000256" key="1">
    <source>
        <dbReference type="ARBA" id="ARBA00004651"/>
    </source>
</evidence>
<keyword evidence="3 6" id="KW-0812">Transmembrane</keyword>
<sequence>MKKHISLAAFWFTLSFQQAALLTIVIPATVARLTHAGHIVFLSQLITLGDFIAMVTLPLIGALSDRVRAKGGQRRQMIVLGSAANVLGLAVGGSTLHVWVFACGFLVAILGLSAAGASFQAIMPELVRPAEWGKASGYIGVATLLGNALGLALTGFLPIFAAYVAMILVTIVGALYTFFGIHESPSSAMLFNVRPRQKPTAFYWVFIARFLVMFGQTLLMTYVLYYFQDVLHTPRPTASTAELSLLALVGAALSSFVVGSLSDRLHRAHIVAVATLPMAVATIAFAYTSSVAWMLAFAVLYGAGYGAFLSVDWALALDTMPSLENIARQLGIWGIAATLPTVIAPAVGGFMLHRPVPLAHSYFYLFWLAGLTILAGAVVVWFAGGIQEDSWLTVILSLTVASVLCLVVTLRCRVRLTGHLPKQGALLIVSNHVHDLDGAFIPPRLYLRGNWRYPIYTVASQRLFESGFLAVRSPRWLKGWMRSFNAGPILRLIGIRPIEDTPRTRPFYSWASEIRRLQGNLPLEEVFEHAFLHQVGAKGLYLSHLYQPRWLHLANQPVSLRAIQEPIRQQLRSKVRDRINEQISSVCRLLEQKRKVFVTPEGRLTPDGLIGLFRFVLEPLRDKADAVFLSAVAYDPLCPGRLGIDASLVSYTHTVDLTTALAAIRPINASHTIAHALAVLGGKGTEQEVVKQAIAELAHLPSGVHLAFKLQRDREKILTRVFRRLVQLQWLEQVESHVDVKATTLSWESRYQVATPWKDKRFSHVKDLYSYLINQWEETVTAHRQLERFDKKTHVDVN</sequence>
<evidence type="ECO:0000256" key="2">
    <source>
        <dbReference type="ARBA" id="ARBA00022448"/>
    </source>
</evidence>
<evidence type="ECO:0000313" key="8">
    <source>
        <dbReference type="EMBL" id="MDP9727486.1"/>
    </source>
</evidence>
<organism evidence="8 9">
    <name type="scientific">Alicyclobacillus tolerans</name>
    <dbReference type="NCBI Taxonomy" id="90970"/>
    <lineage>
        <taxon>Bacteria</taxon>
        <taxon>Bacillati</taxon>
        <taxon>Bacillota</taxon>
        <taxon>Bacilli</taxon>
        <taxon>Bacillales</taxon>
        <taxon>Alicyclobacillaceae</taxon>
        <taxon>Alicyclobacillus</taxon>
    </lineage>
</organism>
<dbReference type="Gene3D" id="1.20.1250.20">
    <property type="entry name" value="MFS general substrate transporter like domains"/>
    <property type="match status" value="2"/>
</dbReference>
<dbReference type="EMBL" id="JAURUO010000002">
    <property type="protein sequence ID" value="MDP9727486.1"/>
    <property type="molecule type" value="Genomic_DNA"/>
</dbReference>
<feature type="transmembrane region" description="Helical" evidence="6">
    <location>
        <begin position="201"/>
        <end position="223"/>
    </location>
</feature>
<feature type="transmembrane region" description="Helical" evidence="6">
    <location>
        <begin position="135"/>
        <end position="154"/>
    </location>
</feature>
<comment type="caution">
    <text evidence="8">The sequence shown here is derived from an EMBL/GenBank/DDBJ whole genome shotgun (WGS) entry which is preliminary data.</text>
</comment>
<feature type="transmembrane region" description="Helical" evidence="6">
    <location>
        <begin position="330"/>
        <end position="352"/>
    </location>
</feature>
<feature type="transmembrane region" description="Helical" evidence="6">
    <location>
        <begin position="364"/>
        <end position="384"/>
    </location>
</feature>
<feature type="transmembrane region" description="Helical" evidence="6">
    <location>
        <begin position="76"/>
        <end position="93"/>
    </location>
</feature>
<dbReference type="InterPro" id="IPR036259">
    <property type="entry name" value="MFS_trans_sf"/>
</dbReference>
<feature type="domain" description="Major facilitator superfamily (MFS) profile" evidence="7">
    <location>
        <begin position="4"/>
        <end position="388"/>
    </location>
</feature>
<feature type="transmembrane region" description="Helical" evidence="6">
    <location>
        <begin position="391"/>
        <end position="410"/>
    </location>
</feature>
<dbReference type="PANTHER" id="PTHR23528">
    <property type="match status" value="1"/>
</dbReference>
<evidence type="ECO:0000256" key="3">
    <source>
        <dbReference type="ARBA" id="ARBA00022692"/>
    </source>
</evidence>
<gene>
    <name evidence="8" type="ORF">J2S04_000413</name>
</gene>
<dbReference type="SUPFAM" id="SSF69593">
    <property type="entry name" value="Glycerol-3-phosphate (1)-acyltransferase"/>
    <property type="match status" value="1"/>
</dbReference>
<feature type="transmembrane region" description="Helical" evidence="6">
    <location>
        <begin position="268"/>
        <end position="287"/>
    </location>
</feature>
<dbReference type="RefSeq" id="WP_306952998.1">
    <property type="nucleotide sequence ID" value="NZ_JAURUO010000002.1"/>
</dbReference>
<dbReference type="InterPro" id="IPR011701">
    <property type="entry name" value="MFS"/>
</dbReference>
<feature type="transmembrane region" description="Helical" evidence="6">
    <location>
        <begin position="39"/>
        <end position="64"/>
    </location>
</feature>
<accession>A0ABT9LTA3</accession>